<dbReference type="Pfam" id="PF12833">
    <property type="entry name" value="HTH_18"/>
    <property type="match status" value="1"/>
</dbReference>
<dbReference type="PANTHER" id="PTHR43280:SF32">
    <property type="entry name" value="TRANSCRIPTIONAL REGULATORY PROTEIN"/>
    <property type="match status" value="1"/>
</dbReference>
<dbReference type="EMBL" id="CP048113">
    <property type="protein sequence ID" value="QHS63428.1"/>
    <property type="molecule type" value="Genomic_DNA"/>
</dbReference>
<keyword evidence="2" id="KW-0238">DNA-binding</keyword>
<keyword evidence="3" id="KW-0804">Transcription</keyword>
<dbReference type="InterPro" id="IPR003313">
    <property type="entry name" value="AraC-bd"/>
</dbReference>
<gene>
    <name evidence="6" type="ORF">GWR21_28725</name>
</gene>
<name>A0A6B9ZMG3_9BACT</name>
<dbReference type="InterPro" id="IPR009057">
    <property type="entry name" value="Homeodomain-like_sf"/>
</dbReference>
<dbReference type="SUPFAM" id="SSF46689">
    <property type="entry name" value="Homeodomain-like"/>
    <property type="match status" value="1"/>
</dbReference>
<reference evidence="6 7" key="1">
    <citation type="submission" date="2020-01" db="EMBL/GenBank/DDBJ databases">
        <title>Complete genome sequence of Chitinophaga sp. H33E-04 isolated from quinoa roots.</title>
        <authorList>
            <person name="Weon H.-Y."/>
            <person name="Lee S.A."/>
        </authorList>
    </citation>
    <scope>NUCLEOTIDE SEQUENCE [LARGE SCALE GENOMIC DNA]</scope>
    <source>
        <strain evidence="6 7">H33E-04</strain>
    </source>
</reference>
<dbReference type="SUPFAM" id="SSF51215">
    <property type="entry name" value="Regulatory protein AraC"/>
    <property type="match status" value="1"/>
</dbReference>
<dbReference type="InterPro" id="IPR037923">
    <property type="entry name" value="HTH-like"/>
</dbReference>
<protein>
    <submittedName>
        <fullName evidence="6">Helix-turn-helix domain-containing protein</fullName>
    </submittedName>
</protein>
<dbReference type="SMART" id="SM00342">
    <property type="entry name" value="HTH_ARAC"/>
    <property type="match status" value="1"/>
</dbReference>
<evidence type="ECO:0000313" key="6">
    <source>
        <dbReference type="EMBL" id="QHS63428.1"/>
    </source>
</evidence>
<dbReference type="InterPro" id="IPR018060">
    <property type="entry name" value="HTH_AraC"/>
</dbReference>
<dbReference type="Proteomes" id="UP000476411">
    <property type="component" value="Chromosome"/>
</dbReference>
<dbReference type="Gene3D" id="2.60.120.10">
    <property type="entry name" value="Jelly Rolls"/>
    <property type="match status" value="1"/>
</dbReference>
<proteinExistence type="predicted"/>
<keyword evidence="7" id="KW-1185">Reference proteome</keyword>
<evidence type="ECO:0000259" key="5">
    <source>
        <dbReference type="PROSITE" id="PS01124"/>
    </source>
</evidence>
<organism evidence="6 7">
    <name type="scientific">Chitinophaga agri</name>
    <dbReference type="NCBI Taxonomy" id="2703787"/>
    <lineage>
        <taxon>Bacteria</taxon>
        <taxon>Pseudomonadati</taxon>
        <taxon>Bacteroidota</taxon>
        <taxon>Chitinophagia</taxon>
        <taxon>Chitinophagales</taxon>
        <taxon>Chitinophagaceae</taxon>
        <taxon>Chitinophaga</taxon>
    </lineage>
</organism>
<dbReference type="AlphaFoldDB" id="A0A6B9ZMG3"/>
<evidence type="ECO:0000313" key="7">
    <source>
        <dbReference type="Proteomes" id="UP000476411"/>
    </source>
</evidence>
<dbReference type="Pfam" id="PF02311">
    <property type="entry name" value="AraC_binding"/>
    <property type="match status" value="1"/>
</dbReference>
<dbReference type="InterPro" id="IPR014710">
    <property type="entry name" value="RmlC-like_jellyroll"/>
</dbReference>
<dbReference type="Gene3D" id="1.10.10.60">
    <property type="entry name" value="Homeodomain-like"/>
    <property type="match status" value="1"/>
</dbReference>
<dbReference type="PANTHER" id="PTHR43280">
    <property type="entry name" value="ARAC-FAMILY TRANSCRIPTIONAL REGULATOR"/>
    <property type="match status" value="1"/>
</dbReference>
<dbReference type="PROSITE" id="PS01124">
    <property type="entry name" value="HTH_ARAC_FAMILY_2"/>
    <property type="match status" value="1"/>
</dbReference>
<feature type="region of interest" description="Disordered" evidence="4">
    <location>
        <begin position="1"/>
        <end position="24"/>
    </location>
</feature>
<sequence>MTKAIHSYATPQASKSRAAQMSVPEEKPHVPFEIYRLEDLSGNSHLNDGVPHLHNSFELVWVLDGSGNYFVDNEQHDVGPDQIYCLTPGQLHQFRPDHQTRGFVLTFSPEFLFMPQDNAALIFHSSSFHKLSGTTIIPLTSEIREEMEDLAGKMVREFENFFLLRSEILRGLLNIFMIYLTRQYRPAVLPAIKAGNKTLVNRFFAIVEKKYMEYKLVAEYADELAVTPNHLNEMVKKISGFPASHHIRQRVVLEAKRLATYSGSSMKEIAYSLGFDDIAHFSKFFKNFSGRSFTDYKKDAMQQFLSI</sequence>
<dbReference type="GO" id="GO:0043565">
    <property type="term" value="F:sequence-specific DNA binding"/>
    <property type="evidence" value="ECO:0007669"/>
    <property type="project" value="InterPro"/>
</dbReference>
<evidence type="ECO:0000256" key="3">
    <source>
        <dbReference type="ARBA" id="ARBA00023163"/>
    </source>
</evidence>
<dbReference type="GO" id="GO:0003700">
    <property type="term" value="F:DNA-binding transcription factor activity"/>
    <property type="evidence" value="ECO:0007669"/>
    <property type="project" value="InterPro"/>
</dbReference>
<feature type="compositionally biased region" description="Polar residues" evidence="4">
    <location>
        <begin position="9"/>
        <end position="19"/>
    </location>
</feature>
<evidence type="ECO:0000256" key="4">
    <source>
        <dbReference type="SAM" id="MobiDB-lite"/>
    </source>
</evidence>
<evidence type="ECO:0000256" key="2">
    <source>
        <dbReference type="ARBA" id="ARBA00023125"/>
    </source>
</evidence>
<keyword evidence="1" id="KW-0805">Transcription regulation</keyword>
<feature type="domain" description="HTH araC/xylS-type" evidence="5">
    <location>
        <begin position="201"/>
        <end position="299"/>
    </location>
</feature>
<dbReference type="RefSeq" id="WP_162335144.1">
    <property type="nucleotide sequence ID" value="NZ_CP048113.1"/>
</dbReference>
<evidence type="ECO:0000256" key="1">
    <source>
        <dbReference type="ARBA" id="ARBA00023015"/>
    </source>
</evidence>
<accession>A0A6B9ZMG3</accession>
<dbReference type="KEGG" id="chih:GWR21_28725"/>